<gene>
    <name evidence="5" type="ORF">DEACI_0819</name>
    <name evidence="4" type="ORF">DEACI_3451</name>
</gene>
<reference evidence="4" key="2">
    <citation type="submission" date="2020-01" db="EMBL/GenBank/DDBJ databases">
        <authorList>
            <person name="Hornung B."/>
        </authorList>
    </citation>
    <scope>NUCLEOTIDE SEQUENCE</scope>
    <source>
        <strain evidence="4">PacBioINE</strain>
    </source>
</reference>
<evidence type="ECO:0000313" key="5">
    <source>
        <dbReference type="EMBL" id="CEJ06371.1"/>
    </source>
</evidence>
<dbReference type="Proteomes" id="UP001071230">
    <property type="component" value="Unassembled WGS sequence"/>
</dbReference>
<evidence type="ECO:0000313" key="4">
    <source>
        <dbReference type="EMBL" id="CAA7602772.1"/>
    </source>
</evidence>
<sequence>MAKHKFLPIRTIARVVTVTAVCAWYFAPLVIIGNRKRNTVKIANAANRTFHVLGSTFLKFGQLIASSPGLVGVEVADIFRSCLDTGPRLKEKSLLYAIERAAGCPIGEAYKDIDMTPIGSASIAVVHSATTVAGDRVAIKVRRPGIKRRVADDILILKGLMRIAMLFGKSSDVVELLDLIDDFERNIRDELDLRLEREAMERIGGQLATHGFRQIAVPKTFPILSDDTVLVMEMFDGVAIDNLPAIKALGVGARPLVDDIIRAWLVTSIVDGEFHGDCHAGNVLILRDGRLGLIDWGIVGKLDESTKTFLIRLLEGSVGEESAWREVADFFYTQ</sequence>
<dbReference type="InterPro" id="IPR011009">
    <property type="entry name" value="Kinase-like_dom_sf"/>
</dbReference>
<feature type="domain" description="Protein kinase" evidence="3">
    <location>
        <begin position="112"/>
        <end position="334"/>
    </location>
</feature>
<proteinExistence type="inferred from homology"/>
<keyword evidence="4" id="KW-0808">Transferase</keyword>
<accession>A0A8S0WHK9</accession>
<evidence type="ECO:0000313" key="6">
    <source>
        <dbReference type="Proteomes" id="UP001071230"/>
    </source>
</evidence>
<feature type="transmembrane region" description="Helical" evidence="2">
    <location>
        <begin position="12"/>
        <end position="32"/>
    </location>
</feature>
<dbReference type="InterPro" id="IPR050154">
    <property type="entry name" value="UbiB_kinase"/>
</dbReference>
<evidence type="ECO:0000256" key="1">
    <source>
        <dbReference type="ARBA" id="ARBA00009670"/>
    </source>
</evidence>
<dbReference type="GO" id="GO:0004672">
    <property type="term" value="F:protein kinase activity"/>
    <property type="evidence" value="ECO:0007669"/>
    <property type="project" value="InterPro"/>
</dbReference>
<dbReference type="RefSeq" id="WP_240986093.1">
    <property type="nucleotide sequence ID" value="NZ_CDGJ01000027.1"/>
</dbReference>
<dbReference type="AlphaFoldDB" id="A0A8S0WHK9"/>
<comment type="similarity">
    <text evidence="1">Belongs to the protein kinase superfamily. ADCK protein kinase family.</text>
</comment>
<organism evidence="4">
    <name type="scientific">Acididesulfobacillus acetoxydans</name>
    <dbReference type="NCBI Taxonomy" id="1561005"/>
    <lineage>
        <taxon>Bacteria</taxon>
        <taxon>Bacillati</taxon>
        <taxon>Bacillota</taxon>
        <taxon>Clostridia</taxon>
        <taxon>Eubacteriales</taxon>
        <taxon>Peptococcaceae</taxon>
        <taxon>Acididesulfobacillus</taxon>
    </lineage>
</organism>
<dbReference type="EMBL" id="LR746496">
    <property type="protein sequence ID" value="CAA7602772.1"/>
    <property type="molecule type" value="Genomic_DNA"/>
</dbReference>
<dbReference type="SUPFAM" id="SSF56112">
    <property type="entry name" value="Protein kinase-like (PK-like)"/>
    <property type="match status" value="1"/>
</dbReference>
<dbReference type="Pfam" id="PF03109">
    <property type="entry name" value="ABC1"/>
    <property type="match status" value="1"/>
</dbReference>
<dbReference type="InterPro" id="IPR000719">
    <property type="entry name" value="Prot_kinase_dom"/>
</dbReference>
<dbReference type="GO" id="GO:0005524">
    <property type="term" value="F:ATP binding"/>
    <property type="evidence" value="ECO:0007669"/>
    <property type="project" value="InterPro"/>
</dbReference>
<reference evidence="5" key="1">
    <citation type="submission" date="2014-11" db="EMBL/GenBank/DDBJ databases">
        <authorList>
            <person name="Hornung B.V."/>
        </authorList>
    </citation>
    <scope>NUCLEOTIDE SEQUENCE</scope>
    <source>
        <strain evidence="5">INE</strain>
    </source>
</reference>
<dbReference type="KEGG" id="aacx:DEACI_3451"/>
<dbReference type="PANTHER" id="PTHR10566:SF113">
    <property type="entry name" value="PROTEIN ACTIVITY OF BC1 COMPLEX KINASE 7, CHLOROPLASTIC"/>
    <property type="match status" value="1"/>
</dbReference>
<dbReference type="PANTHER" id="PTHR10566">
    <property type="entry name" value="CHAPERONE-ACTIVITY OF BC1 COMPLEX CABC1 -RELATED"/>
    <property type="match status" value="1"/>
</dbReference>
<evidence type="ECO:0000259" key="3">
    <source>
        <dbReference type="PROSITE" id="PS50011"/>
    </source>
</evidence>
<dbReference type="CDD" id="cd05121">
    <property type="entry name" value="ABC1_ADCK3-like"/>
    <property type="match status" value="1"/>
</dbReference>
<dbReference type="PROSITE" id="PS50011">
    <property type="entry name" value="PROTEIN_KINASE_DOM"/>
    <property type="match status" value="1"/>
</dbReference>
<keyword evidence="2" id="KW-0812">Transmembrane</keyword>
<evidence type="ECO:0000256" key="2">
    <source>
        <dbReference type="SAM" id="Phobius"/>
    </source>
</evidence>
<keyword evidence="2" id="KW-1133">Transmembrane helix</keyword>
<keyword evidence="2" id="KW-0472">Membrane</keyword>
<keyword evidence="4" id="KW-0418">Kinase</keyword>
<keyword evidence="6" id="KW-1185">Reference proteome</keyword>
<protein>
    <submittedName>
        <fullName evidence="5">ABC transporter</fullName>
    </submittedName>
    <submittedName>
        <fullName evidence="4">Protein kinase domain protein</fullName>
    </submittedName>
</protein>
<name>A0A8S0WHK9_9FIRM</name>
<dbReference type="EMBL" id="CDGJ01000027">
    <property type="protein sequence ID" value="CEJ06371.1"/>
    <property type="molecule type" value="Genomic_DNA"/>
</dbReference>
<dbReference type="Proteomes" id="UP000836597">
    <property type="component" value="Chromosome"/>
</dbReference>
<dbReference type="InterPro" id="IPR004147">
    <property type="entry name" value="ABC1_dom"/>
</dbReference>